<feature type="region of interest" description="Disordered" evidence="1">
    <location>
        <begin position="1"/>
        <end position="39"/>
    </location>
</feature>
<evidence type="ECO:0000313" key="2">
    <source>
        <dbReference type="EMBL" id="ACD58582.1"/>
    </source>
</evidence>
<organism evidence="2 3">
    <name type="scientific">Xanthomonas oryzae pv. oryzae (strain PXO99A)</name>
    <dbReference type="NCBI Taxonomy" id="360094"/>
    <lineage>
        <taxon>Bacteria</taxon>
        <taxon>Pseudomonadati</taxon>
        <taxon>Pseudomonadota</taxon>
        <taxon>Gammaproteobacteria</taxon>
        <taxon>Lysobacterales</taxon>
        <taxon>Lysobacteraceae</taxon>
        <taxon>Xanthomonas</taxon>
    </lineage>
</organism>
<reference evidence="2 3" key="1">
    <citation type="journal article" date="2008" name="BMC Genomics">
        <title>Genome sequence and rapid evolution of the rice pathogen Xanthomonas oryzae pv. oryzae PXO99A.</title>
        <authorList>
            <person name="Salzberg S.L."/>
            <person name="Sommer D.D."/>
            <person name="Schatz M.C."/>
            <person name="Phillippy A.M."/>
            <person name="Rabinowicz P.D."/>
            <person name="Tsuge S."/>
            <person name="Furutani A."/>
            <person name="Ochiai H."/>
            <person name="Delcher A.L."/>
            <person name="Kelley D."/>
            <person name="Madupu R."/>
            <person name="Puiu D."/>
            <person name="Radune D."/>
            <person name="Shumway M."/>
            <person name="Trapnell C."/>
            <person name="Aparna G."/>
            <person name="Jha G."/>
            <person name="Pandey A."/>
            <person name="Patil P.B."/>
            <person name="Ishihara H."/>
            <person name="Meyer D.F."/>
            <person name="Szurek B."/>
            <person name="Verdier V."/>
            <person name="Koebnik R."/>
            <person name="Dow J.M."/>
            <person name="Ryan R.P."/>
            <person name="Hirata H."/>
            <person name="Tsuyumu S."/>
            <person name="Won Lee S."/>
            <person name="Seo Y.S."/>
            <person name="Sriariyanum M."/>
            <person name="Ronald P.C."/>
            <person name="Sonti R.V."/>
            <person name="Van Sluys M.A."/>
            <person name="Leach J.E."/>
            <person name="White F.F."/>
            <person name="Bogdanove A.J."/>
        </authorList>
    </citation>
    <scope>NUCLEOTIDE SEQUENCE [LARGE SCALE GENOMIC DNA]</scope>
    <source>
        <strain evidence="2 3">PXO99A</strain>
    </source>
</reference>
<gene>
    <name evidence="2" type="ordered locus">PXO_00386</name>
</gene>
<sequence length="39" mass="4281">MGGWIIADPSKHQDRGMRCRNRRSQACPGDQPAGNQTPS</sequence>
<dbReference type="Proteomes" id="UP000001740">
    <property type="component" value="Chromosome"/>
</dbReference>
<dbReference type="AlphaFoldDB" id="A0A0K0GJX7"/>
<name>A0A0K0GJX7_XANOP</name>
<evidence type="ECO:0000313" key="3">
    <source>
        <dbReference type="Proteomes" id="UP000001740"/>
    </source>
</evidence>
<accession>A0A0K0GJX7</accession>
<protein>
    <submittedName>
        <fullName evidence="2">Uncharacterized protein</fullName>
    </submittedName>
</protein>
<proteinExistence type="predicted"/>
<evidence type="ECO:0000256" key="1">
    <source>
        <dbReference type="SAM" id="MobiDB-lite"/>
    </source>
</evidence>
<dbReference type="EMBL" id="CP000967">
    <property type="protein sequence ID" value="ACD58582.1"/>
    <property type="molecule type" value="Genomic_DNA"/>
</dbReference>
<dbReference type="KEGG" id="xop:PXO_00386"/>
<dbReference type="HOGENOM" id="CLU_3319352_0_0_6"/>